<protein>
    <submittedName>
        <fullName evidence="1">Uncharacterized protein</fullName>
    </submittedName>
</protein>
<accession>A0ACB6QWN0</accession>
<gene>
    <name evidence="1" type="ORF">BDR25DRAFT_354655</name>
</gene>
<evidence type="ECO:0000313" key="1">
    <source>
        <dbReference type="EMBL" id="KAF2471418.1"/>
    </source>
</evidence>
<evidence type="ECO:0000313" key="2">
    <source>
        <dbReference type="Proteomes" id="UP000799755"/>
    </source>
</evidence>
<keyword evidence="2" id="KW-1185">Reference proteome</keyword>
<proteinExistence type="predicted"/>
<organism evidence="1 2">
    <name type="scientific">Lindgomyces ingoldianus</name>
    <dbReference type="NCBI Taxonomy" id="673940"/>
    <lineage>
        <taxon>Eukaryota</taxon>
        <taxon>Fungi</taxon>
        <taxon>Dikarya</taxon>
        <taxon>Ascomycota</taxon>
        <taxon>Pezizomycotina</taxon>
        <taxon>Dothideomycetes</taxon>
        <taxon>Pleosporomycetidae</taxon>
        <taxon>Pleosporales</taxon>
        <taxon>Lindgomycetaceae</taxon>
        <taxon>Lindgomyces</taxon>
    </lineage>
</organism>
<comment type="caution">
    <text evidence="1">The sequence shown here is derived from an EMBL/GenBank/DDBJ whole genome shotgun (WGS) entry which is preliminary data.</text>
</comment>
<sequence length="638" mass="71532">MLPSAHLLTTPTSLANYKPEDLSSTAFSLLSSSYLFLQVDRDLAHEEERMAHPPRPKSRNDDAELWFSMPSSARREHQQTRGPEQSAYQATSTRHSFRRSASPSRFPPIPLISTTTAVNKPLPPSPESEKKKRKPASLRSLIRRRPSDQLDPSHLQPEPYQNHQRSSSANGNLSPTPYQYYYQQPSSRSMPSSPAEYSQASSQVPILARAHSTTVNMSTPTQPQTYPQRSSSTNAYFEPQPPRARRTFPETSTPSSATTRDSISDRPRPHTWLSPTEPFEDASEFHLFVEATSGLSDGGGGFDTLSPNSPPRLQGSLFGRGRQNDRIPIPLQNPPAAQPSQTHPVGGWQTMGYDFIPPQPTDSQMTASALPRLDPNVQSHLTPNMNVINLELERLGLSEEEEAEDELPDYAQSQAEMNAMRRREATDRARELEARHCPWTYIEFDCGGWSVKKGRNDSILGAMDERSDSFNSEADVPADFCRCFVRFTTLIPSLDTIHFGKLGWKISWLYGYGDSINGLVKCMMERRLRMDIVIFSPKFLQYAATMNVEFSLATSLAFHFLLEHLPAMLQLLPQARILHFHYDTRIHPPQTPKSAFSDSYTYDTVGANIPSVQLTRATMKTQTTVPIASLIPAPTHAC</sequence>
<dbReference type="Proteomes" id="UP000799755">
    <property type="component" value="Unassembled WGS sequence"/>
</dbReference>
<dbReference type="EMBL" id="MU003505">
    <property type="protein sequence ID" value="KAF2471418.1"/>
    <property type="molecule type" value="Genomic_DNA"/>
</dbReference>
<name>A0ACB6QWN0_9PLEO</name>
<reference evidence="1" key="1">
    <citation type="journal article" date="2020" name="Stud. Mycol.">
        <title>101 Dothideomycetes genomes: a test case for predicting lifestyles and emergence of pathogens.</title>
        <authorList>
            <person name="Haridas S."/>
            <person name="Albert R."/>
            <person name="Binder M."/>
            <person name="Bloem J."/>
            <person name="Labutti K."/>
            <person name="Salamov A."/>
            <person name="Andreopoulos B."/>
            <person name="Baker S."/>
            <person name="Barry K."/>
            <person name="Bills G."/>
            <person name="Bluhm B."/>
            <person name="Cannon C."/>
            <person name="Castanera R."/>
            <person name="Culley D."/>
            <person name="Daum C."/>
            <person name="Ezra D."/>
            <person name="Gonzalez J."/>
            <person name="Henrissat B."/>
            <person name="Kuo A."/>
            <person name="Liang C."/>
            <person name="Lipzen A."/>
            <person name="Lutzoni F."/>
            <person name="Magnuson J."/>
            <person name="Mondo S."/>
            <person name="Nolan M."/>
            <person name="Ohm R."/>
            <person name="Pangilinan J."/>
            <person name="Park H.-J."/>
            <person name="Ramirez L."/>
            <person name="Alfaro M."/>
            <person name="Sun H."/>
            <person name="Tritt A."/>
            <person name="Yoshinaga Y."/>
            <person name="Zwiers L.-H."/>
            <person name="Turgeon B."/>
            <person name="Goodwin S."/>
            <person name="Spatafora J."/>
            <person name="Crous P."/>
            <person name="Grigoriev I."/>
        </authorList>
    </citation>
    <scope>NUCLEOTIDE SEQUENCE</scope>
    <source>
        <strain evidence="1">ATCC 200398</strain>
    </source>
</reference>